<comment type="similarity">
    <text evidence="2">Belongs to the ITIH family.</text>
</comment>
<evidence type="ECO:0000313" key="12">
    <source>
        <dbReference type="EMBL" id="CAH1265361.1"/>
    </source>
</evidence>
<dbReference type="SMART" id="SM00609">
    <property type="entry name" value="VIT"/>
    <property type="match status" value="1"/>
</dbReference>
<keyword evidence="4" id="KW-0646">Protease inhibitor</keyword>
<feature type="compositionally biased region" description="Acidic residues" evidence="8">
    <location>
        <begin position="671"/>
        <end position="687"/>
    </location>
</feature>
<dbReference type="InterPro" id="IPR002035">
    <property type="entry name" value="VWF_A"/>
</dbReference>
<keyword evidence="6" id="KW-0722">Serine protease inhibitor</keyword>
<feature type="domain" description="VWFA" evidence="10">
    <location>
        <begin position="347"/>
        <end position="532"/>
    </location>
</feature>
<dbReference type="PROSITE" id="PS50234">
    <property type="entry name" value="VWFA"/>
    <property type="match status" value="1"/>
</dbReference>
<dbReference type="GO" id="GO:0004867">
    <property type="term" value="F:serine-type endopeptidase inhibitor activity"/>
    <property type="evidence" value="ECO:0007669"/>
    <property type="project" value="UniProtKB-KW"/>
</dbReference>
<evidence type="ECO:0000259" key="10">
    <source>
        <dbReference type="PROSITE" id="PS50234"/>
    </source>
</evidence>
<dbReference type="InterPro" id="IPR050934">
    <property type="entry name" value="ITIH"/>
</dbReference>
<dbReference type="InterPro" id="IPR013694">
    <property type="entry name" value="VIT"/>
</dbReference>
<dbReference type="FunFam" id="3.40.50.410:FF:000013">
    <property type="entry name" value="inter-alpha-trypsin inhibitor heavy chain H2"/>
    <property type="match status" value="1"/>
</dbReference>
<dbReference type="Pfam" id="PF00092">
    <property type="entry name" value="VWA"/>
    <property type="match status" value="1"/>
</dbReference>
<accession>A0A8K0A2C6</accession>
<evidence type="ECO:0000256" key="6">
    <source>
        <dbReference type="ARBA" id="ARBA00022900"/>
    </source>
</evidence>
<dbReference type="SUPFAM" id="SSF53300">
    <property type="entry name" value="vWA-like"/>
    <property type="match status" value="1"/>
</dbReference>
<feature type="chain" id="PRO_5035454315" evidence="9">
    <location>
        <begin position="28"/>
        <end position="1068"/>
    </location>
</feature>
<evidence type="ECO:0000256" key="9">
    <source>
        <dbReference type="SAM" id="SignalP"/>
    </source>
</evidence>
<dbReference type="PANTHER" id="PTHR10338">
    <property type="entry name" value="INTER-ALPHA-TRYPSIN INHIBITOR HEAVY CHAIN FAMILY MEMBER"/>
    <property type="match status" value="1"/>
</dbReference>
<evidence type="ECO:0000256" key="1">
    <source>
        <dbReference type="ARBA" id="ARBA00004613"/>
    </source>
</evidence>
<dbReference type="Proteomes" id="UP000838412">
    <property type="component" value="Chromosome 5"/>
</dbReference>
<feature type="compositionally biased region" description="Gly residues" evidence="8">
    <location>
        <begin position="693"/>
        <end position="712"/>
    </location>
</feature>
<keyword evidence="13" id="KW-1185">Reference proteome</keyword>
<dbReference type="SMART" id="SM00327">
    <property type="entry name" value="VWA"/>
    <property type="match status" value="1"/>
</dbReference>
<evidence type="ECO:0000256" key="3">
    <source>
        <dbReference type="ARBA" id="ARBA00022525"/>
    </source>
</evidence>
<keyword evidence="5 9" id="KW-0732">Signal</keyword>
<organism evidence="12 13">
    <name type="scientific">Branchiostoma lanceolatum</name>
    <name type="common">Common lancelet</name>
    <name type="synonym">Amphioxus lanceolatum</name>
    <dbReference type="NCBI Taxonomy" id="7740"/>
    <lineage>
        <taxon>Eukaryota</taxon>
        <taxon>Metazoa</taxon>
        <taxon>Chordata</taxon>
        <taxon>Cephalochordata</taxon>
        <taxon>Leptocardii</taxon>
        <taxon>Amphioxiformes</taxon>
        <taxon>Branchiostomatidae</taxon>
        <taxon>Branchiostoma</taxon>
    </lineage>
</organism>
<reference evidence="12" key="1">
    <citation type="submission" date="2022-01" db="EMBL/GenBank/DDBJ databases">
        <authorList>
            <person name="Braso-Vives M."/>
        </authorList>
    </citation>
    <scope>NUCLEOTIDE SEQUENCE</scope>
</reference>
<dbReference type="OrthoDB" id="299997at2759"/>
<keyword evidence="3" id="KW-0964">Secreted</keyword>
<dbReference type="InterPro" id="IPR036465">
    <property type="entry name" value="vWFA_dom_sf"/>
</dbReference>
<dbReference type="Gene3D" id="3.40.50.410">
    <property type="entry name" value="von Willebrand factor, type A domain"/>
    <property type="match status" value="1"/>
</dbReference>
<dbReference type="EMBL" id="OV696690">
    <property type="protein sequence ID" value="CAH1265361.1"/>
    <property type="molecule type" value="Genomic_DNA"/>
</dbReference>
<dbReference type="AlphaFoldDB" id="A0A8K0A2C6"/>
<dbReference type="GO" id="GO:0030212">
    <property type="term" value="P:hyaluronan metabolic process"/>
    <property type="evidence" value="ECO:0007669"/>
    <property type="project" value="InterPro"/>
</dbReference>
<name>A0A8K0A2C6_BRALA</name>
<evidence type="ECO:0000256" key="4">
    <source>
        <dbReference type="ARBA" id="ARBA00022690"/>
    </source>
</evidence>
<dbReference type="Pfam" id="PF08487">
    <property type="entry name" value="VIT"/>
    <property type="match status" value="1"/>
</dbReference>
<feature type="signal peptide" evidence="9">
    <location>
        <begin position="1"/>
        <end position="27"/>
    </location>
</feature>
<evidence type="ECO:0000256" key="7">
    <source>
        <dbReference type="ARBA" id="ARBA00023180"/>
    </source>
</evidence>
<evidence type="ECO:0000313" key="13">
    <source>
        <dbReference type="Proteomes" id="UP000838412"/>
    </source>
</evidence>
<gene>
    <name evidence="12" type="primary">ITIH3</name>
    <name evidence="12" type="ORF">BLAG_LOCUS19377</name>
</gene>
<sequence>MEYMWKTSFVSATLLVLALLTADVARGEGDFIIVKRFHKKRVPRQAVAGPVAQQIGSQWGSGGGSGAGGVPYGGSVGPTVLTVPVVTTPPPIVKPPEQKKPEIYALDIKSTVTSRYAKTVVTSRLANKANEAREAVFDVSLPKTAFISNFSMTIDNVTYFGEVKEKEKAEKEYKKAVSKGQSAGKVSAAPKRENKFKVSVNVAAQSKVTFNLTYEELLQRRLGSYELVLSIRPQQVVRHLKIDVRIIETRDIVLLDVPNIRRSITDNTYGSGELEGAEIARPSPNRAHIQYRPTDIEQMRMSPNGISGDFLVRYDVKRDLSVGDIQIVNGYFVHYFAPSGLPIVPKNIVFIIDKSGSMSGTKMRQTKQAMNTILKDLRDHDRFNVMPFSYSSTMWRPDEMVLATRENIESARTYVRRSISPGGGTNINQAIIDAADLLRRVTDDQPNSPRSASLIIFLTDGLPSVGETKPRNIMVNVKNAIREQVSLFCLGFGNDVDFSFLEKMSLENRGLARRIYEDSDAALQLKGFYDEVATPLLFDVQMRYPDNLVTDLTPVDFNTYFDGSELVVAGRLSNEVGRTLDVSVVGNTVDSQLTLEKEVNVTAPHKALLNRQAVGDFTQRLWAYLTIKHYLKQRLIATPEEKTNLTAKALELSLKYNFVTPLTSMIVVKPEEEEVAEEEEKEADEAADVPGGSFSGGSAGGRGSSPGSAGGAGGIAGKLSPVVAASGRPKGAFPWLGLMPKGPSGQSGVTPLQHPWRSVTGFRPNMGTADLVGPRTTQFLMGTGLPSIWQGQSKSRPIMASASRPPSRGGGGGGHSVDGDPHFIVDMPGLNATLCFDINGEAGDVLNLLRDHGLGTVVNARVVAAKRIPDGKQKLPTYFGELSIVVGSTKIYVTPYKIIILGRDPAHDLVIPWGKRSKLIRGPVDIDVRRRRMSIRHVGSGVEFMVLQHPVRADHPIKPDYLGFYVQNGKGLSKDVHGLIGQFHYGTATLHIDDDPQEGGVRKARIYIKDRKVEVHEKERRNHLINRRVQCWLAPNNADQLIDGHWRDYLVPEMFTINNSQLAGTAIL</sequence>
<dbReference type="InterPro" id="IPR010600">
    <property type="entry name" value="ITI_HC_C"/>
</dbReference>
<evidence type="ECO:0000256" key="8">
    <source>
        <dbReference type="SAM" id="MobiDB-lite"/>
    </source>
</evidence>
<feature type="domain" description="VIT" evidence="11">
    <location>
        <begin position="87"/>
        <end position="216"/>
    </location>
</feature>
<dbReference type="CDD" id="cd01461">
    <property type="entry name" value="vWA_interalpha_trypsin_inhibitor"/>
    <property type="match status" value="1"/>
</dbReference>
<proteinExistence type="inferred from homology"/>
<dbReference type="GO" id="GO:0005576">
    <property type="term" value="C:extracellular region"/>
    <property type="evidence" value="ECO:0007669"/>
    <property type="project" value="UniProtKB-SubCell"/>
</dbReference>
<comment type="subcellular location">
    <subcellularLocation>
        <location evidence="1">Secreted</location>
    </subcellularLocation>
</comment>
<protein>
    <submittedName>
        <fullName evidence="12">ITIH3 protein</fullName>
    </submittedName>
</protein>
<feature type="region of interest" description="Disordered" evidence="8">
    <location>
        <begin position="671"/>
        <end position="712"/>
    </location>
</feature>
<keyword evidence="7" id="KW-0325">Glycoprotein</keyword>
<dbReference type="Pfam" id="PF06668">
    <property type="entry name" value="ITI_HC_C"/>
    <property type="match status" value="1"/>
</dbReference>
<evidence type="ECO:0000259" key="11">
    <source>
        <dbReference type="PROSITE" id="PS51468"/>
    </source>
</evidence>
<evidence type="ECO:0000256" key="5">
    <source>
        <dbReference type="ARBA" id="ARBA00022729"/>
    </source>
</evidence>
<feature type="region of interest" description="Disordered" evidence="8">
    <location>
        <begin position="790"/>
        <end position="819"/>
    </location>
</feature>
<dbReference type="PROSITE" id="PS51468">
    <property type="entry name" value="VIT"/>
    <property type="match status" value="1"/>
</dbReference>
<dbReference type="PANTHER" id="PTHR10338:SF108">
    <property type="entry name" value="INTER-ALPHA-TRYPSIN INHIBITOR HEAVY CHAIN H4-LIKE PROTEIN"/>
    <property type="match status" value="1"/>
</dbReference>
<evidence type="ECO:0000256" key="2">
    <source>
        <dbReference type="ARBA" id="ARBA00010158"/>
    </source>
</evidence>